<sequence>MYIVNIRHPGYDDAVNILFTLQAPDDPNGGLHAETARLACCAVAGNRWDGYLSIVQNDPTPVVTEDGTLRRKDYYFHLPRDKAERQLDGAVALVDRREDREEGPYAITARFADWSFPKHGLPELWTLTGKSVRRQAAAAKSGENAPLLDEDGDPLSEDGCRLCGVEEDSNLTWLWDCDTPWDQRHFGREMAKMQISKESASDHNDSDGNVSSSSLHGRDEAGGQSLQLFSPSSEDSPDGGDEDTATSYTAASDASSSSDLLMDDLNILRIGRDCSLEEESCETYSGYLGFQWLFVPKGEGDGDPVLSAHIFATQEAGIRSAHNRPLLSLLFLTGISP</sequence>
<evidence type="ECO:0000313" key="3">
    <source>
        <dbReference type="RefSeq" id="XP_033455346.1"/>
    </source>
</evidence>
<reference evidence="3" key="1">
    <citation type="submission" date="2020-01" db="EMBL/GenBank/DDBJ databases">
        <authorList>
            <consortium name="DOE Joint Genome Institute"/>
            <person name="Haridas S."/>
            <person name="Albert R."/>
            <person name="Binder M."/>
            <person name="Bloem J."/>
            <person name="Labutti K."/>
            <person name="Salamov A."/>
            <person name="Andreopoulos B."/>
            <person name="Baker S.E."/>
            <person name="Barry K."/>
            <person name="Bills G."/>
            <person name="Bluhm B.H."/>
            <person name="Cannon C."/>
            <person name="Castanera R."/>
            <person name="Culley D.E."/>
            <person name="Daum C."/>
            <person name="Ezra D."/>
            <person name="Gonzalez J.B."/>
            <person name="Henrissat B."/>
            <person name="Kuo A."/>
            <person name="Liang C."/>
            <person name="Lipzen A."/>
            <person name="Lutzoni F."/>
            <person name="Magnuson J."/>
            <person name="Mondo S."/>
            <person name="Nolan M."/>
            <person name="Ohm R."/>
            <person name="Pangilinan J."/>
            <person name="Park H.-J."/>
            <person name="Ramirez L."/>
            <person name="Alfaro M."/>
            <person name="Sun H."/>
            <person name="Tritt A."/>
            <person name="Yoshinaga Y."/>
            <person name="Zwiers L.-H."/>
            <person name="Turgeon B.G."/>
            <person name="Goodwin S.B."/>
            <person name="Spatafora J.W."/>
            <person name="Crous P.W."/>
            <person name="Grigoriev I.V."/>
        </authorList>
    </citation>
    <scope>NUCLEOTIDE SEQUENCE</scope>
    <source>
        <strain evidence="3">CBS 342.82</strain>
    </source>
</reference>
<proteinExistence type="predicted"/>
<organism evidence="3">
    <name type="scientific">Dissoconium aciculare CBS 342.82</name>
    <dbReference type="NCBI Taxonomy" id="1314786"/>
    <lineage>
        <taxon>Eukaryota</taxon>
        <taxon>Fungi</taxon>
        <taxon>Dikarya</taxon>
        <taxon>Ascomycota</taxon>
        <taxon>Pezizomycotina</taxon>
        <taxon>Dothideomycetes</taxon>
        <taxon>Dothideomycetidae</taxon>
        <taxon>Mycosphaerellales</taxon>
        <taxon>Dissoconiaceae</taxon>
        <taxon>Dissoconium</taxon>
    </lineage>
</organism>
<feature type="region of interest" description="Disordered" evidence="1">
    <location>
        <begin position="194"/>
        <end position="253"/>
    </location>
</feature>
<reference evidence="3" key="3">
    <citation type="submission" date="2025-08" db="UniProtKB">
        <authorList>
            <consortium name="RefSeq"/>
        </authorList>
    </citation>
    <scope>IDENTIFICATION</scope>
    <source>
        <strain evidence="3">CBS 342.82</strain>
    </source>
</reference>
<gene>
    <name evidence="3" type="ORF">K489DRAFT_95762</name>
</gene>
<name>A0A6J3LR49_9PEZI</name>
<evidence type="ECO:0000313" key="2">
    <source>
        <dbReference type="Proteomes" id="UP000504637"/>
    </source>
</evidence>
<dbReference type="Proteomes" id="UP000504637">
    <property type="component" value="Unplaced"/>
</dbReference>
<protein>
    <submittedName>
        <fullName evidence="3">Uncharacterized protein</fullName>
    </submittedName>
</protein>
<dbReference type="OrthoDB" id="194358at2759"/>
<dbReference type="GeneID" id="54366871"/>
<keyword evidence="2" id="KW-1185">Reference proteome</keyword>
<accession>A0A6J3LR49</accession>
<reference evidence="3" key="2">
    <citation type="submission" date="2020-04" db="EMBL/GenBank/DDBJ databases">
        <authorList>
            <consortium name="NCBI Genome Project"/>
        </authorList>
    </citation>
    <scope>NUCLEOTIDE SEQUENCE</scope>
    <source>
        <strain evidence="3">CBS 342.82</strain>
    </source>
</reference>
<feature type="compositionally biased region" description="Acidic residues" evidence="1">
    <location>
        <begin position="235"/>
        <end position="244"/>
    </location>
</feature>
<dbReference type="AlphaFoldDB" id="A0A6J3LR49"/>
<evidence type="ECO:0000256" key="1">
    <source>
        <dbReference type="SAM" id="MobiDB-lite"/>
    </source>
</evidence>
<dbReference type="RefSeq" id="XP_033455346.1">
    <property type="nucleotide sequence ID" value="XM_033609070.1"/>
</dbReference>